<evidence type="ECO:0000256" key="12">
    <source>
        <dbReference type="ARBA" id="ARBA00023002"/>
    </source>
</evidence>
<evidence type="ECO:0000256" key="7">
    <source>
        <dbReference type="ARBA" id="ARBA00022490"/>
    </source>
</evidence>
<dbReference type="GeneID" id="34578002"/>
<dbReference type="InterPro" id="IPR000172">
    <property type="entry name" value="GMC_OxRdtase_N"/>
</dbReference>
<evidence type="ECO:0000256" key="4">
    <source>
        <dbReference type="ARBA" id="ARBA00004498"/>
    </source>
</evidence>
<dbReference type="GO" id="GO:0046562">
    <property type="term" value="F:beta-D-glucose oxidase activity"/>
    <property type="evidence" value="ECO:0007669"/>
    <property type="project" value="UniProtKB-EC"/>
</dbReference>
<dbReference type="GO" id="GO:0005737">
    <property type="term" value="C:cytoplasm"/>
    <property type="evidence" value="ECO:0007669"/>
    <property type="project" value="UniProtKB-SubCell"/>
</dbReference>
<dbReference type="Proteomes" id="UP000177622">
    <property type="component" value="Unassembled WGS sequence"/>
</dbReference>
<comment type="subcellular location">
    <subcellularLocation>
        <location evidence="3">Cytoplasm</location>
    </subcellularLocation>
    <subcellularLocation>
        <location evidence="2">Secreted</location>
        <location evidence="2">Cell wall</location>
    </subcellularLocation>
    <subcellularLocation>
        <location evidence="4">Secreted</location>
        <location evidence="4">Extracellular space</location>
        <location evidence="4">Extracellular matrix</location>
    </subcellularLocation>
</comment>
<feature type="binding site" evidence="15">
    <location>
        <position position="238"/>
    </location>
    <ligand>
        <name>FAD</name>
        <dbReference type="ChEBI" id="CHEBI:57692"/>
    </ligand>
</feature>
<comment type="cofactor">
    <cofactor evidence="1 15">
        <name>FAD</name>
        <dbReference type="ChEBI" id="CHEBI:57692"/>
    </cofactor>
</comment>
<evidence type="ECO:0000259" key="18">
    <source>
        <dbReference type="PROSITE" id="PS00623"/>
    </source>
</evidence>
<evidence type="ECO:0000256" key="2">
    <source>
        <dbReference type="ARBA" id="ARBA00004191"/>
    </source>
</evidence>
<evidence type="ECO:0000256" key="11">
    <source>
        <dbReference type="ARBA" id="ARBA00022827"/>
    </source>
</evidence>
<dbReference type="AlphaFoldDB" id="A0A1F5LDU2"/>
<evidence type="ECO:0000256" key="8">
    <source>
        <dbReference type="ARBA" id="ARBA00022512"/>
    </source>
</evidence>
<keyword evidence="11 15" id="KW-0274">FAD</keyword>
<gene>
    <name evidence="20" type="ORF">PENARI_c013G07470</name>
</gene>
<organism evidence="20 21">
    <name type="scientific">Penicillium arizonense</name>
    <dbReference type="NCBI Taxonomy" id="1835702"/>
    <lineage>
        <taxon>Eukaryota</taxon>
        <taxon>Fungi</taxon>
        <taxon>Dikarya</taxon>
        <taxon>Ascomycota</taxon>
        <taxon>Pezizomycotina</taxon>
        <taxon>Eurotiomycetes</taxon>
        <taxon>Eurotiomycetidae</taxon>
        <taxon>Eurotiales</taxon>
        <taxon>Aspergillaceae</taxon>
        <taxon>Penicillium</taxon>
    </lineage>
</organism>
<dbReference type="InterPro" id="IPR027424">
    <property type="entry name" value="Glucose_Oxidase_domain_2"/>
</dbReference>
<dbReference type="EMBL" id="LXJU01000013">
    <property type="protein sequence ID" value="OGE51383.1"/>
    <property type="molecule type" value="Genomic_DNA"/>
</dbReference>
<comment type="caution">
    <text evidence="20">The sequence shown here is derived from an EMBL/GenBank/DDBJ whole genome shotgun (WGS) entry which is preliminary data.</text>
</comment>
<proteinExistence type="inferred from homology"/>
<dbReference type="InterPro" id="IPR012132">
    <property type="entry name" value="GMC_OxRdtase"/>
</dbReference>
<dbReference type="PIRSF" id="PIRSF000137">
    <property type="entry name" value="Alcohol_oxidase"/>
    <property type="match status" value="1"/>
</dbReference>
<evidence type="ECO:0000259" key="19">
    <source>
        <dbReference type="PROSITE" id="PS00624"/>
    </source>
</evidence>
<dbReference type="Pfam" id="PF00732">
    <property type="entry name" value="GMC_oxred_N"/>
    <property type="match status" value="1"/>
</dbReference>
<evidence type="ECO:0000256" key="3">
    <source>
        <dbReference type="ARBA" id="ARBA00004496"/>
    </source>
</evidence>
<dbReference type="PROSITE" id="PS00624">
    <property type="entry name" value="GMC_OXRED_2"/>
    <property type="match status" value="1"/>
</dbReference>
<dbReference type="Gene3D" id="4.10.450.10">
    <property type="entry name" value="Glucose Oxidase, domain 2"/>
    <property type="match status" value="1"/>
</dbReference>
<dbReference type="PANTHER" id="PTHR11552:SF201">
    <property type="entry name" value="GLUCOSE-METHANOL-CHOLINE OXIDOREDUCTASE N-TERMINAL DOMAIN-CONTAINING PROTEIN"/>
    <property type="match status" value="1"/>
</dbReference>
<keyword evidence="9" id="KW-0964">Secreted</keyword>
<feature type="domain" description="Glucose-methanol-choline oxidoreductase N-terminal" evidence="19">
    <location>
        <begin position="277"/>
        <end position="291"/>
    </location>
</feature>
<evidence type="ECO:0000313" key="21">
    <source>
        <dbReference type="Proteomes" id="UP000177622"/>
    </source>
</evidence>
<name>A0A1F5LDU2_PENAI</name>
<keyword evidence="10 16" id="KW-0285">Flavoprotein</keyword>
<dbReference type="SUPFAM" id="SSF54373">
    <property type="entry name" value="FAD-linked reductases, C-terminal domain"/>
    <property type="match status" value="1"/>
</dbReference>
<comment type="subunit">
    <text evidence="6">Homodimer.</text>
</comment>
<dbReference type="Pfam" id="PF05199">
    <property type="entry name" value="GMC_oxred_C"/>
    <property type="match status" value="1"/>
</dbReference>
<evidence type="ECO:0000256" key="17">
    <source>
        <dbReference type="SAM" id="MobiDB-lite"/>
    </source>
</evidence>
<feature type="domain" description="Glucose-methanol-choline oxidoreductase N-terminal" evidence="18">
    <location>
        <begin position="87"/>
        <end position="110"/>
    </location>
</feature>
<feature type="binding site" evidence="15">
    <location>
        <position position="89"/>
    </location>
    <ligand>
        <name>FAD</name>
        <dbReference type="ChEBI" id="CHEBI:57692"/>
    </ligand>
</feature>
<evidence type="ECO:0000256" key="10">
    <source>
        <dbReference type="ARBA" id="ARBA00022630"/>
    </source>
</evidence>
<comment type="catalytic activity">
    <reaction evidence="13">
        <text>beta-D-glucose + O2 = D-glucono-1,5-lactone + H2O2</text>
        <dbReference type="Rhea" id="RHEA:11428"/>
        <dbReference type="ChEBI" id="CHEBI:15379"/>
        <dbReference type="ChEBI" id="CHEBI:15903"/>
        <dbReference type="ChEBI" id="CHEBI:16217"/>
        <dbReference type="ChEBI" id="CHEBI:16240"/>
        <dbReference type="EC" id="1.1.3.4"/>
    </reaction>
    <physiologicalReaction direction="left-to-right" evidence="13">
        <dbReference type="Rhea" id="RHEA:11429"/>
    </physiologicalReaction>
</comment>
<keyword evidence="8" id="KW-0134">Cell wall</keyword>
<dbReference type="InterPro" id="IPR036188">
    <property type="entry name" value="FAD/NAD-bd_sf"/>
</dbReference>
<dbReference type="SUPFAM" id="SSF51905">
    <property type="entry name" value="FAD/NAD(P)-binding domain"/>
    <property type="match status" value="1"/>
</dbReference>
<sequence>MISTDIPATADYLIVGGGTAGLVVACRLSEDPNAHVVVVESGPDTSTDDRVQDPSSWPSLSGSELDWKFKIGPQAGLNGREQNHPAGKVLGGSSAINGLAFVPPSPAGIDAWGKLGNPSWNWETLRPYLQRSYTLTQPEPLLSSTQSSQNNAQGPIQVIYPAAGDKQGIPLTRAWTEAFESEGYKPTDDFLAEERTTSTRDFTATVDPVSGFRSSADSTYGVIASKRPNVNIITETTVRRIIFATGAGKTRATGVEVLHGAQGITIQARKEVVLAAGALQTPKLLELSGIGNKDRLARLEIPLVIDQPGVGENLQNHVMSLIPVSLKPHPGIAGISPGFKGLAFVHIDQDDQRNLFAELGDQSSPPSQIIESILNSPGEASAMLFLVVMSGTTALLGAIPSFPLSRGNIHITSSDLNDMPAIDARFFHNELDLEILARHVQQLHRLTSAPALESFFQASTEVPDLAEIKNMLREETALTAHHACGTAAMLPREVGGVVDQELKVYGTENLRIVDASVFPLIPHANPIATVYAVAERAADIIRGK</sequence>
<accession>A0A1F5LDU2</accession>
<comment type="similarity">
    <text evidence="5 16">Belongs to the GMC oxidoreductase family.</text>
</comment>
<dbReference type="InterPro" id="IPR007867">
    <property type="entry name" value="GMC_OxRtase_C"/>
</dbReference>
<dbReference type="GO" id="GO:0050660">
    <property type="term" value="F:flavin adenine dinucleotide binding"/>
    <property type="evidence" value="ECO:0007669"/>
    <property type="project" value="InterPro"/>
</dbReference>
<dbReference type="EC" id="1.1.3.4" evidence="14"/>
<evidence type="ECO:0000256" key="13">
    <source>
        <dbReference type="ARBA" id="ARBA00049435"/>
    </source>
</evidence>
<evidence type="ECO:0000256" key="6">
    <source>
        <dbReference type="ARBA" id="ARBA00011738"/>
    </source>
</evidence>
<evidence type="ECO:0000256" key="16">
    <source>
        <dbReference type="RuleBase" id="RU003968"/>
    </source>
</evidence>
<keyword evidence="21" id="KW-1185">Reference proteome</keyword>
<evidence type="ECO:0000313" key="20">
    <source>
        <dbReference type="EMBL" id="OGE51383.1"/>
    </source>
</evidence>
<keyword evidence="12" id="KW-0560">Oxidoreductase</keyword>
<dbReference type="RefSeq" id="XP_022486828.1">
    <property type="nucleotide sequence ID" value="XM_022633268.1"/>
</dbReference>
<dbReference type="PANTHER" id="PTHR11552">
    <property type="entry name" value="GLUCOSE-METHANOL-CHOLINE GMC OXIDOREDUCTASE"/>
    <property type="match status" value="1"/>
</dbReference>
<reference evidence="20 21" key="1">
    <citation type="journal article" date="2016" name="Sci. Rep.">
        <title>Penicillium arizonense, a new, genome sequenced fungal species, reveals a high chemical diversity in secreted metabolites.</title>
        <authorList>
            <person name="Grijseels S."/>
            <person name="Nielsen J.C."/>
            <person name="Randelovic M."/>
            <person name="Nielsen J."/>
            <person name="Nielsen K.F."/>
            <person name="Workman M."/>
            <person name="Frisvad J.C."/>
        </authorList>
    </citation>
    <scope>NUCLEOTIDE SEQUENCE [LARGE SCALE GENOMIC DNA]</scope>
    <source>
        <strain evidence="20 21">CBS 141311</strain>
    </source>
</reference>
<dbReference type="Gene3D" id="3.50.50.60">
    <property type="entry name" value="FAD/NAD(P)-binding domain"/>
    <property type="match status" value="1"/>
</dbReference>
<feature type="region of interest" description="Disordered" evidence="17">
    <location>
        <begin position="41"/>
        <end position="60"/>
    </location>
</feature>
<protein>
    <recommendedName>
        <fullName evidence="14">glucose oxidase</fullName>
        <ecNumber evidence="14">1.1.3.4</ecNumber>
    </recommendedName>
</protein>
<evidence type="ECO:0000256" key="15">
    <source>
        <dbReference type="PIRSR" id="PIRSR000137-2"/>
    </source>
</evidence>
<dbReference type="PROSITE" id="PS00623">
    <property type="entry name" value="GMC_OXRED_1"/>
    <property type="match status" value="1"/>
</dbReference>
<keyword evidence="7" id="KW-0963">Cytoplasm</keyword>
<keyword evidence="9" id="KW-0272">Extracellular matrix</keyword>
<dbReference type="OrthoDB" id="269227at2759"/>
<dbReference type="STRING" id="1835702.A0A1F5LDU2"/>
<evidence type="ECO:0000256" key="5">
    <source>
        <dbReference type="ARBA" id="ARBA00010790"/>
    </source>
</evidence>
<evidence type="ECO:0000256" key="1">
    <source>
        <dbReference type="ARBA" id="ARBA00001974"/>
    </source>
</evidence>
<evidence type="ECO:0000256" key="9">
    <source>
        <dbReference type="ARBA" id="ARBA00022530"/>
    </source>
</evidence>
<evidence type="ECO:0000256" key="14">
    <source>
        <dbReference type="ARBA" id="ARBA00049722"/>
    </source>
</evidence>
<dbReference type="Gene3D" id="3.30.560.10">
    <property type="entry name" value="Glucose Oxidase, domain 3"/>
    <property type="match status" value="1"/>
</dbReference>